<organism evidence="1 2">
    <name type="scientific">Laetiporus sulphureus 93-53</name>
    <dbReference type="NCBI Taxonomy" id="1314785"/>
    <lineage>
        <taxon>Eukaryota</taxon>
        <taxon>Fungi</taxon>
        <taxon>Dikarya</taxon>
        <taxon>Basidiomycota</taxon>
        <taxon>Agaricomycotina</taxon>
        <taxon>Agaricomycetes</taxon>
        <taxon>Polyporales</taxon>
        <taxon>Laetiporus</taxon>
    </lineage>
</organism>
<dbReference type="OrthoDB" id="429626at2759"/>
<gene>
    <name evidence="1" type="ORF">LAESUDRAFT_723562</name>
</gene>
<accession>A0A165FAA4</accession>
<evidence type="ECO:0000313" key="2">
    <source>
        <dbReference type="Proteomes" id="UP000076871"/>
    </source>
</evidence>
<reference evidence="1 2" key="1">
    <citation type="journal article" date="2016" name="Mol. Biol. Evol.">
        <title>Comparative Genomics of Early-Diverging Mushroom-Forming Fungi Provides Insights into the Origins of Lignocellulose Decay Capabilities.</title>
        <authorList>
            <person name="Nagy L.G."/>
            <person name="Riley R."/>
            <person name="Tritt A."/>
            <person name="Adam C."/>
            <person name="Daum C."/>
            <person name="Floudas D."/>
            <person name="Sun H."/>
            <person name="Yadav J.S."/>
            <person name="Pangilinan J."/>
            <person name="Larsson K.H."/>
            <person name="Matsuura K."/>
            <person name="Barry K."/>
            <person name="Labutti K."/>
            <person name="Kuo R."/>
            <person name="Ohm R.A."/>
            <person name="Bhattacharya S.S."/>
            <person name="Shirouzu T."/>
            <person name="Yoshinaga Y."/>
            <person name="Martin F.M."/>
            <person name="Grigoriev I.V."/>
            <person name="Hibbett D.S."/>
        </authorList>
    </citation>
    <scope>NUCLEOTIDE SEQUENCE [LARGE SCALE GENOMIC DNA]</scope>
    <source>
        <strain evidence="1 2">93-53</strain>
    </source>
</reference>
<proteinExistence type="predicted"/>
<name>A0A165FAA4_9APHY</name>
<evidence type="ECO:0000313" key="1">
    <source>
        <dbReference type="EMBL" id="KZT08666.1"/>
    </source>
</evidence>
<dbReference type="EMBL" id="KV427614">
    <property type="protein sequence ID" value="KZT08666.1"/>
    <property type="molecule type" value="Genomic_DNA"/>
</dbReference>
<sequence>MIATLRALLTCTTHATNGIRAKLDTSSELLDRIRAKRPDSIKAPDGLNDATRSYIVPGHRESLALISPTISAGRATDSGSPQTAK</sequence>
<dbReference type="AlphaFoldDB" id="A0A165FAA4"/>
<dbReference type="Proteomes" id="UP000076871">
    <property type="component" value="Unassembled WGS sequence"/>
</dbReference>
<dbReference type="InParanoid" id="A0A165FAA4"/>
<dbReference type="RefSeq" id="XP_040766406.1">
    <property type="nucleotide sequence ID" value="XM_040908438.1"/>
</dbReference>
<protein>
    <submittedName>
        <fullName evidence="1">Uncharacterized protein</fullName>
    </submittedName>
</protein>
<keyword evidence="2" id="KW-1185">Reference proteome</keyword>
<dbReference type="GeneID" id="63825467"/>